<feature type="compositionally biased region" description="Basic and acidic residues" evidence="1">
    <location>
        <begin position="753"/>
        <end position="764"/>
    </location>
</feature>
<dbReference type="InterPro" id="IPR045659">
    <property type="entry name" value="LptD_2"/>
</dbReference>
<sequence>MASFKKTTYLLLFLFFVGFFFSLYAETQRVRGKRSRGNRTELRTDSLAADSLKNDSLTVDSLGLDSIGADSLALDTTPKKEPLDAPVIYEAADSIVFTKGGFAHLYGDGKVNYQNIELTSELITMNMDSSTVYARGVADTTGVEQGTPIFKDGETPYESKTMRYNFKTKKGFINSIVTQQGEGYVTSENAKKGADDEIYMTQGKYTTCDNKEHPHFYLKLSMAKVRPKKDVVFGPAQLVVEDVPLPIAVPFGFFPFSSSYSSGFIMPTYGDEMNRGFYLRDGGYYFAINDKVDLKVLGEIYTKGSWGLSAASNYNKRYKYSGYFNASYLVTKTGEKNMPDYAVSKDFRIQWSHRQDSKASPNSSFSASVNFATSSYDRSSLSSLYDPSAYSNNTKASSISYSRNFPEIGLNISSTFNITQNTRDSSVNMTLPDLNISLSRIYPFKRKKAAGDERWYEKISFQYTGALTNSVDTKDNLLFKTPFSQWKTGMKHTIPVEATFNLFKYINITPSFNYTERWYTRKVMQSYDQRAQEVVKDTVNGFNRVYDYNMSVSMNTKLYGMYKPLFMKSKEIVLRHVITPSVSYTYTPDFGKSRYGYYETYTYTDENGEVRMAEYSPYEGSPYSYPGKGVSQNVSFSLKNNLEMKMASDKDTTGYKKISLIDDLSGSLSYDIAQKRWSNLSLTARLKLTKSYTFNMNATFATYAYKFDENGKVVESDRTEWSYGRFGRFQGYSGSFSYTLNNDTFKKLFGKGDDKDKEKDKKDTDTEEDDEDLEEETDKQLNSGTRKTENATLDPDGYLAFKLPWSLSLSYSYSIREDRSKQINIKTMRYPYSLTHSLNISGNIKMGSRWNVTYSSGYDFTSKEMSMTTVNITRDLHCFNMSCGLVFGPYTSYNFSIRANSAMLTDALKWDQRSNTGSQVTWY</sequence>
<proteinExistence type="predicted"/>
<evidence type="ECO:0000259" key="2">
    <source>
        <dbReference type="Pfam" id="PF19838"/>
    </source>
</evidence>
<protein>
    <submittedName>
        <fullName evidence="3">LPS-assembly protein LptD</fullName>
    </submittedName>
</protein>
<gene>
    <name evidence="3" type="ORF">DWY20_08555</name>
</gene>
<dbReference type="PANTHER" id="PTHR30189">
    <property type="entry name" value="LPS-ASSEMBLY PROTEIN"/>
    <property type="match status" value="1"/>
</dbReference>
<dbReference type="Pfam" id="PF19838">
    <property type="entry name" value="LptD_2"/>
    <property type="match status" value="1"/>
</dbReference>
<evidence type="ECO:0000313" key="4">
    <source>
        <dbReference type="Proteomes" id="UP000285864"/>
    </source>
</evidence>
<dbReference type="GO" id="GO:0009279">
    <property type="term" value="C:cell outer membrane"/>
    <property type="evidence" value="ECO:0007669"/>
    <property type="project" value="TreeGrafter"/>
</dbReference>
<dbReference type="PANTHER" id="PTHR30189:SF1">
    <property type="entry name" value="LPS-ASSEMBLY PROTEIN LPTD"/>
    <property type="match status" value="1"/>
</dbReference>
<name>A0A412GLU4_9BACT</name>
<feature type="domain" description="LPS-assembly protein LptD central" evidence="2">
    <location>
        <begin position="231"/>
        <end position="703"/>
    </location>
</feature>
<evidence type="ECO:0000256" key="1">
    <source>
        <dbReference type="SAM" id="MobiDB-lite"/>
    </source>
</evidence>
<dbReference type="InterPro" id="IPR050218">
    <property type="entry name" value="LptD"/>
</dbReference>
<reference evidence="3 4" key="1">
    <citation type="submission" date="2018-08" db="EMBL/GenBank/DDBJ databases">
        <title>A genome reference for cultivated species of the human gut microbiota.</title>
        <authorList>
            <person name="Zou Y."/>
            <person name="Xue W."/>
            <person name="Luo G."/>
        </authorList>
    </citation>
    <scope>NUCLEOTIDE SEQUENCE [LARGE SCALE GENOMIC DNA]</scope>
    <source>
        <strain evidence="3 4">AF24-2</strain>
    </source>
</reference>
<organism evidence="3 4">
    <name type="scientific">Phocaeicola coprocola</name>
    <dbReference type="NCBI Taxonomy" id="310298"/>
    <lineage>
        <taxon>Bacteria</taxon>
        <taxon>Pseudomonadati</taxon>
        <taxon>Bacteroidota</taxon>
        <taxon>Bacteroidia</taxon>
        <taxon>Bacteroidales</taxon>
        <taxon>Bacteroidaceae</taxon>
        <taxon>Phocaeicola</taxon>
    </lineage>
</organism>
<keyword evidence="4" id="KW-1185">Reference proteome</keyword>
<feature type="compositionally biased region" description="Acidic residues" evidence="1">
    <location>
        <begin position="765"/>
        <end position="777"/>
    </location>
</feature>
<dbReference type="RefSeq" id="WP_022124900.1">
    <property type="nucleotide sequence ID" value="NZ_CALUHW010000009.1"/>
</dbReference>
<dbReference type="Proteomes" id="UP000285864">
    <property type="component" value="Unassembled WGS sequence"/>
</dbReference>
<dbReference type="AlphaFoldDB" id="A0A412GLU4"/>
<evidence type="ECO:0000313" key="3">
    <source>
        <dbReference type="EMBL" id="RGR95815.1"/>
    </source>
</evidence>
<dbReference type="GO" id="GO:1990351">
    <property type="term" value="C:transporter complex"/>
    <property type="evidence" value="ECO:0007669"/>
    <property type="project" value="TreeGrafter"/>
</dbReference>
<accession>A0A412GLU4</accession>
<feature type="region of interest" description="Disordered" evidence="1">
    <location>
        <begin position="753"/>
        <end position="790"/>
    </location>
</feature>
<dbReference type="EMBL" id="QRUU01000032">
    <property type="protein sequence ID" value="RGR95815.1"/>
    <property type="molecule type" value="Genomic_DNA"/>
</dbReference>
<comment type="caution">
    <text evidence="3">The sequence shown here is derived from an EMBL/GenBank/DDBJ whole genome shotgun (WGS) entry which is preliminary data.</text>
</comment>